<dbReference type="Pfam" id="PF16123">
    <property type="entry name" value="HAGH_C"/>
    <property type="match status" value="1"/>
</dbReference>
<dbReference type="CDD" id="cd07723">
    <property type="entry name" value="hydroxyacylglutathione_hydrolase_MBL-fold"/>
    <property type="match status" value="1"/>
</dbReference>
<dbReference type="Gene3D" id="3.60.15.10">
    <property type="entry name" value="Ribonuclease Z/Hydroxyacylglutathione hydrolase-like"/>
    <property type="match status" value="1"/>
</dbReference>
<dbReference type="OrthoDB" id="515692at2759"/>
<evidence type="ECO:0000256" key="6">
    <source>
        <dbReference type="ARBA" id="ARBA00022723"/>
    </source>
</evidence>
<evidence type="ECO:0000313" key="13">
    <source>
        <dbReference type="EMBL" id="SCV06146.1"/>
    </source>
</evidence>
<dbReference type="PANTHER" id="PTHR11935:SF94">
    <property type="entry name" value="TENZING NORGAY, ISOFORM C"/>
    <property type="match status" value="1"/>
</dbReference>
<evidence type="ECO:0000256" key="11">
    <source>
        <dbReference type="ARBA" id="ARBA00054750"/>
    </source>
</evidence>
<accession>A0A1G4KNQ2</accession>
<dbReference type="InterPro" id="IPR032282">
    <property type="entry name" value="HAGH_C"/>
</dbReference>
<dbReference type="Proteomes" id="UP000189911">
    <property type="component" value="Chromosome H"/>
</dbReference>
<sequence>MQKLLYLRNLPTALRSAKSTIQIRAMHVKAIKMRWLTGGVNYSYLLSSQDKTKSWLIDPAEPLEVLPELNPEESKSIEAVVNTHHHYDHSGGNGAVVARLAQLKGSDIKVISGSHTSPGATDIPKHLQEYSLGDLKIRCIRTPCHTQDSLCYYVSDPQTGERCIFTGDTLFIAGCGRFFEGTGEEMDVALNRRILDGVGEPNWDTTKVYPGHEYTKSNVKFVRTVVYKNLGDNAALDKLDNFCKKNEVTAGVFTLHDELEYNPFMRLDDPSVRVAIGDSQGSLTRAQVMDRLRKMKNSM</sequence>
<comment type="similarity">
    <text evidence="4">Belongs to the metallo-beta-lactamase superfamily. Glyoxalase II family.</text>
</comment>
<keyword evidence="7" id="KW-0378">Hydrolase</keyword>
<comment type="catalytic activity">
    <reaction evidence="10">
        <text>(R)-S-lactoylglutathione + H2O = (R)-lactate + glutathione + H(+)</text>
        <dbReference type="Rhea" id="RHEA:25245"/>
        <dbReference type="ChEBI" id="CHEBI:15377"/>
        <dbReference type="ChEBI" id="CHEBI:15378"/>
        <dbReference type="ChEBI" id="CHEBI:16004"/>
        <dbReference type="ChEBI" id="CHEBI:57474"/>
        <dbReference type="ChEBI" id="CHEBI:57925"/>
        <dbReference type="EC" id="3.1.2.6"/>
    </reaction>
</comment>
<evidence type="ECO:0000256" key="4">
    <source>
        <dbReference type="ARBA" id="ARBA00006759"/>
    </source>
</evidence>
<dbReference type="UniPathway" id="UPA00619">
    <property type="reaction ID" value="UER00676"/>
</dbReference>
<evidence type="ECO:0000256" key="10">
    <source>
        <dbReference type="ARBA" id="ARBA00051397"/>
    </source>
</evidence>
<protein>
    <recommendedName>
        <fullName evidence="5">hydroxyacylglutathione hydrolase</fullName>
        <ecNumber evidence="5">3.1.2.6</ecNumber>
    </recommendedName>
    <alternativeName>
        <fullName evidence="9">Glyoxalase II</fullName>
    </alternativeName>
</protein>
<dbReference type="EC" id="3.1.2.6" evidence="5"/>
<dbReference type="Pfam" id="PF00753">
    <property type="entry name" value="Lactamase_B"/>
    <property type="match status" value="1"/>
</dbReference>
<evidence type="ECO:0000313" key="14">
    <source>
        <dbReference type="Proteomes" id="UP000189911"/>
    </source>
</evidence>
<comment type="function">
    <text evidence="11">Thiolesterase that catalyzes the hydrolysis of S-D-lactoylglutathione to form glutathione and D-lactic acid. Involved in the metabolism of methylglyoxal, a toxic compound for yeast proliferation, by converting methylglyoxal to lactate via S-D-lactoylglutathione by sequential enzyme reactions catalyzed by glyoxalase I and glyoxalase II.</text>
</comment>
<evidence type="ECO:0000256" key="8">
    <source>
        <dbReference type="ARBA" id="ARBA00022833"/>
    </source>
</evidence>
<dbReference type="InterPro" id="IPR036866">
    <property type="entry name" value="RibonucZ/Hydroxyglut_hydro"/>
</dbReference>
<dbReference type="GO" id="GO:0019243">
    <property type="term" value="P:methylglyoxal catabolic process to D-lactate via S-lactoyl-glutathione"/>
    <property type="evidence" value="ECO:0007669"/>
    <property type="project" value="UniProtKB-ARBA"/>
</dbReference>
<keyword evidence="14" id="KW-1185">Reference proteome</keyword>
<keyword evidence="8" id="KW-0862">Zinc</keyword>
<evidence type="ECO:0000256" key="5">
    <source>
        <dbReference type="ARBA" id="ARBA00011917"/>
    </source>
</evidence>
<gene>
    <name evidence="13" type="ORF">LANO_0H23112G</name>
</gene>
<dbReference type="GO" id="GO:0046872">
    <property type="term" value="F:metal ion binding"/>
    <property type="evidence" value="ECO:0007669"/>
    <property type="project" value="UniProtKB-KW"/>
</dbReference>
<comment type="cofactor">
    <cofactor evidence="2">
        <name>Zn(2+)</name>
        <dbReference type="ChEBI" id="CHEBI:29105"/>
    </cofactor>
</comment>
<dbReference type="PANTHER" id="PTHR11935">
    <property type="entry name" value="BETA LACTAMASE DOMAIN"/>
    <property type="match status" value="1"/>
</dbReference>
<evidence type="ECO:0000256" key="9">
    <source>
        <dbReference type="ARBA" id="ARBA00031044"/>
    </source>
</evidence>
<dbReference type="AlphaFoldDB" id="A0A1G4KNQ2"/>
<dbReference type="SUPFAM" id="SSF56281">
    <property type="entry name" value="Metallo-hydrolase/oxidoreductase"/>
    <property type="match status" value="1"/>
</dbReference>
<dbReference type="GO" id="GO:0004416">
    <property type="term" value="F:hydroxyacylglutathione hydrolase activity"/>
    <property type="evidence" value="ECO:0007669"/>
    <property type="project" value="UniProtKB-EC"/>
</dbReference>
<evidence type="ECO:0000256" key="1">
    <source>
        <dbReference type="ARBA" id="ARBA00001623"/>
    </source>
</evidence>
<evidence type="ECO:0000256" key="3">
    <source>
        <dbReference type="ARBA" id="ARBA00004963"/>
    </source>
</evidence>
<organism evidence="13 14">
    <name type="scientific">Lachancea nothofagi CBS 11611</name>
    <dbReference type="NCBI Taxonomy" id="1266666"/>
    <lineage>
        <taxon>Eukaryota</taxon>
        <taxon>Fungi</taxon>
        <taxon>Dikarya</taxon>
        <taxon>Ascomycota</taxon>
        <taxon>Saccharomycotina</taxon>
        <taxon>Saccharomycetes</taxon>
        <taxon>Saccharomycetales</taxon>
        <taxon>Saccharomycetaceae</taxon>
        <taxon>Lachancea</taxon>
    </lineage>
</organism>
<dbReference type="InterPro" id="IPR001279">
    <property type="entry name" value="Metallo-B-lactamas"/>
</dbReference>
<name>A0A1G4KNQ2_9SACH</name>
<evidence type="ECO:0000256" key="2">
    <source>
        <dbReference type="ARBA" id="ARBA00001947"/>
    </source>
</evidence>
<dbReference type="SMART" id="SM00849">
    <property type="entry name" value="Lactamase_B"/>
    <property type="match status" value="1"/>
</dbReference>
<comment type="catalytic activity">
    <reaction evidence="1">
        <text>an S-(2-hydroxyacyl)glutathione + H2O = a 2-hydroxy carboxylate + glutathione + H(+)</text>
        <dbReference type="Rhea" id="RHEA:21864"/>
        <dbReference type="ChEBI" id="CHEBI:15377"/>
        <dbReference type="ChEBI" id="CHEBI:15378"/>
        <dbReference type="ChEBI" id="CHEBI:57925"/>
        <dbReference type="ChEBI" id="CHEBI:58896"/>
        <dbReference type="ChEBI" id="CHEBI:71261"/>
        <dbReference type="EC" id="3.1.2.6"/>
    </reaction>
</comment>
<comment type="pathway">
    <text evidence="3">Secondary metabolite metabolism; methylglyoxal degradation; (R)-lactate from methylglyoxal: step 2/2.</text>
</comment>
<dbReference type="EMBL" id="LT598447">
    <property type="protein sequence ID" value="SCV06146.1"/>
    <property type="molecule type" value="Genomic_DNA"/>
</dbReference>
<reference evidence="14" key="1">
    <citation type="submission" date="2016-03" db="EMBL/GenBank/DDBJ databases">
        <authorList>
            <person name="Devillers Hugo."/>
        </authorList>
    </citation>
    <scope>NUCLEOTIDE SEQUENCE [LARGE SCALE GENOMIC DNA]</scope>
</reference>
<proteinExistence type="inferred from homology"/>
<keyword evidence="6" id="KW-0479">Metal-binding</keyword>
<dbReference type="FunFam" id="3.60.15.10:FF:000045">
    <property type="entry name" value="Hydroxyacylglutathione hydrolase"/>
    <property type="match status" value="1"/>
</dbReference>
<dbReference type="InterPro" id="IPR035680">
    <property type="entry name" value="Clx_II_MBL"/>
</dbReference>
<evidence type="ECO:0000259" key="12">
    <source>
        <dbReference type="SMART" id="SM00849"/>
    </source>
</evidence>
<evidence type="ECO:0000256" key="7">
    <source>
        <dbReference type="ARBA" id="ARBA00022801"/>
    </source>
</evidence>
<feature type="domain" description="Metallo-beta-lactamase" evidence="12">
    <location>
        <begin position="40"/>
        <end position="212"/>
    </location>
</feature>